<evidence type="ECO:0000256" key="1">
    <source>
        <dbReference type="ARBA" id="ARBA00011028"/>
    </source>
</evidence>
<gene>
    <name evidence="7" type="ORF">GCM10011316_27670</name>
</gene>
<organism evidence="7 8">
    <name type="scientific">Roseibium aquae</name>
    <dbReference type="NCBI Taxonomy" id="1323746"/>
    <lineage>
        <taxon>Bacteria</taxon>
        <taxon>Pseudomonadati</taxon>
        <taxon>Pseudomonadota</taxon>
        <taxon>Alphaproteobacteria</taxon>
        <taxon>Hyphomicrobiales</taxon>
        <taxon>Stappiaceae</taxon>
        <taxon>Roseibium</taxon>
    </lineage>
</organism>
<sequence>MPLSSQSSPSLTRRTALFTTVATSLGLWGGGALALEDLKVVTTIKPVHSLVAAVMEGVGTPSLLIDGAASPHGFALKPSQAADLQNADLVIWVGPQLAPALEKPIETLAANAVQIELMKAPGVHLLGYREGARFEGHSHDHGEEAHGHDDHDHGKEEHASHDHGHDHAEHDRSHDDHSHDDHSHDHASHDDHGHDKEEHAGHDQGHNHAHGGKDSHIWLDPENGKAMVNAIEAALIEADPEHADAYKANAANTRQKIDNLSASISGRMATLNNTGFIVFHDAYRYFEHRFDIEAAGAISISPDTPPSADRIRQIRDLISESSAACVFIEPQFEPKIVDSVIEGTQTKAVLLDPLGAMVENGPDLYTTVIEGVASSLEECFSQG</sequence>
<evidence type="ECO:0000256" key="6">
    <source>
        <dbReference type="SAM" id="MobiDB-lite"/>
    </source>
</evidence>
<name>A0A916TLY4_9HYPH</name>
<dbReference type="Proteomes" id="UP000605148">
    <property type="component" value="Unassembled WGS sequence"/>
</dbReference>
<comment type="caution">
    <text evidence="7">The sequence shown here is derived from an EMBL/GenBank/DDBJ whole genome shotgun (WGS) entry which is preliminary data.</text>
</comment>
<evidence type="ECO:0000313" key="8">
    <source>
        <dbReference type="Proteomes" id="UP000605148"/>
    </source>
</evidence>
<dbReference type="PANTHER" id="PTHR42953">
    <property type="entry name" value="HIGH-AFFINITY ZINC UPTAKE SYSTEM PROTEIN ZNUA-RELATED"/>
    <property type="match status" value="1"/>
</dbReference>
<keyword evidence="3" id="KW-0813">Transport</keyword>
<dbReference type="GO" id="GO:0006829">
    <property type="term" value="P:zinc ion transport"/>
    <property type="evidence" value="ECO:0007669"/>
    <property type="project" value="UniProtKB-KW"/>
</dbReference>
<comment type="similarity">
    <text evidence="1">Belongs to the bacterial solute-binding protein 9 family.</text>
</comment>
<proteinExistence type="inferred from homology"/>
<reference evidence="7" key="2">
    <citation type="submission" date="2020-09" db="EMBL/GenBank/DDBJ databases">
        <authorList>
            <person name="Sun Q."/>
            <person name="Zhou Y."/>
        </authorList>
    </citation>
    <scope>NUCLEOTIDE SEQUENCE</scope>
    <source>
        <strain evidence="7">CGMCC 1.12426</strain>
    </source>
</reference>
<dbReference type="SUPFAM" id="SSF53807">
    <property type="entry name" value="Helical backbone' metal receptor"/>
    <property type="match status" value="1"/>
</dbReference>
<dbReference type="InterPro" id="IPR050492">
    <property type="entry name" value="Bact_metal-bind_prot9"/>
</dbReference>
<keyword evidence="5" id="KW-0406">Ion transport</keyword>
<evidence type="ECO:0000256" key="2">
    <source>
        <dbReference type="ARBA" id="ARBA00015915"/>
    </source>
</evidence>
<protein>
    <recommendedName>
        <fullName evidence="2">High-affinity zinc uptake system protein ZnuA</fullName>
    </recommendedName>
</protein>
<dbReference type="Pfam" id="PF01297">
    <property type="entry name" value="ZnuA"/>
    <property type="match status" value="1"/>
</dbReference>
<evidence type="ECO:0000256" key="3">
    <source>
        <dbReference type="ARBA" id="ARBA00022448"/>
    </source>
</evidence>
<evidence type="ECO:0000256" key="5">
    <source>
        <dbReference type="ARBA" id="ARBA00022906"/>
    </source>
</evidence>
<evidence type="ECO:0000256" key="4">
    <source>
        <dbReference type="ARBA" id="ARBA00022729"/>
    </source>
</evidence>
<accession>A0A916TLY4</accession>
<reference evidence="7" key="1">
    <citation type="journal article" date="2014" name="Int. J. Syst. Evol. Microbiol.">
        <title>Complete genome sequence of Corynebacterium casei LMG S-19264T (=DSM 44701T), isolated from a smear-ripened cheese.</title>
        <authorList>
            <consortium name="US DOE Joint Genome Institute (JGI-PGF)"/>
            <person name="Walter F."/>
            <person name="Albersmeier A."/>
            <person name="Kalinowski J."/>
            <person name="Ruckert C."/>
        </authorList>
    </citation>
    <scope>NUCLEOTIDE SEQUENCE</scope>
    <source>
        <strain evidence="7">CGMCC 1.12426</strain>
    </source>
</reference>
<dbReference type="PANTHER" id="PTHR42953:SF3">
    <property type="entry name" value="HIGH-AFFINITY ZINC UPTAKE SYSTEM PROTEIN ZNUA"/>
    <property type="match status" value="1"/>
</dbReference>
<dbReference type="OrthoDB" id="7346865at2"/>
<feature type="region of interest" description="Disordered" evidence="6">
    <location>
        <begin position="135"/>
        <end position="220"/>
    </location>
</feature>
<dbReference type="RefSeq" id="WP_150497040.1">
    <property type="nucleotide sequence ID" value="NZ_BMFA01000008.1"/>
</dbReference>
<keyword evidence="5" id="KW-0864">Zinc transport</keyword>
<dbReference type="Gene3D" id="3.40.50.1980">
    <property type="entry name" value="Nitrogenase molybdenum iron protein domain"/>
    <property type="match status" value="3"/>
</dbReference>
<dbReference type="EMBL" id="BMFA01000008">
    <property type="protein sequence ID" value="GGB54078.1"/>
    <property type="molecule type" value="Genomic_DNA"/>
</dbReference>
<dbReference type="AlphaFoldDB" id="A0A916TLY4"/>
<keyword evidence="8" id="KW-1185">Reference proteome</keyword>
<keyword evidence="5" id="KW-0862">Zinc</keyword>
<keyword evidence="4" id="KW-0732">Signal</keyword>
<dbReference type="GO" id="GO:0046872">
    <property type="term" value="F:metal ion binding"/>
    <property type="evidence" value="ECO:0007669"/>
    <property type="project" value="InterPro"/>
</dbReference>
<evidence type="ECO:0000313" key="7">
    <source>
        <dbReference type="EMBL" id="GGB54078.1"/>
    </source>
</evidence>
<dbReference type="InterPro" id="IPR006127">
    <property type="entry name" value="ZnuA-like"/>
</dbReference>